<evidence type="ECO:0000256" key="1">
    <source>
        <dbReference type="SAM" id="MobiDB-lite"/>
    </source>
</evidence>
<keyword evidence="2" id="KW-0812">Transmembrane</keyword>
<name>A0A2C9UR12_MANES</name>
<gene>
    <name evidence="3" type="ORF">MANES_13G072700v8</name>
</gene>
<dbReference type="InterPro" id="IPR002816">
    <property type="entry name" value="TraB/PrgY/GumN_fam"/>
</dbReference>
<dbReference type="GO" id="GO:0005741">
    <property type="term" value="C:mitochondrial outer membrane"/>
    <property type="evidence" value="ECO:0000318"/>
    <property type="project" value="GO_Central"/>
</dbReference>
<keyword evidence="2" id="KW-1133">Transmembrane helix</keyword>
<dbReference type="PANTHER" id="PTHR21530">
    <property type="entry name" value="PHEROMONE SHUTDOWN PROTEIN"/>
    <property type="match status" value="1"/>
</dbReference>
<comment type="caution">
    <text evidence="3">The sequence shown here is derived from an EMBL/GenBank/DDBJ whole genome shotgun (WGS) entry which is preliminary data.</text>
</comment>
<dbReference type="AlphaFoldDB" id="A0A2C9UR12"/>
<organism evidence="3 4">
    <name type="scientific">Manihot esculenta</name>
    <name type="common">Cassava</name>
    <name type="synonym">Jatropha manihot</name>
    <dbReference type="NCBI Taxonomy" id="3983"/>
    <lineage>
        <taxon>Eukaryota</taxon>
        <taxon>Viridiplantae</taxon>
        <taxon>Streptophyta</taxon>
        <taxon>Embryophyta</taxon>
        <taxon>Tracheophyta</taxon>
        <taxon>Spermatophyta</taxon>
        <taxon>Magnoliopsida</taxon>
        <taxon>eudicotyledons</taxon>
        <taxon>Gunneridae</taxon>
        <taxon>Pentapetalae</taxon>
        <taxon>rosids</taxon>
        <taxon>fabids</taxon>
        <taxon>Malpighiales</taxon>
        <taxon>Euphorbiaceae</taxon>
        <taxon>Crotonoideae</taxon>
        <taxon>Manihoteae</taxon>
        <taxon>Manihot</taxon>
    </lineage>
</organism>
<dbReference type="STRING" id="3983.A0A2C9UR12"/>
<evidence type="ECO:0000313" key="4">
    <source>
        <dbReference type="Proteomes" id="UP000091857"/>
    </source>
</evidence>
<dbReference type="Pfam" id="PF01963">
    <property type="entry name" value="TraB_PrgY_gumN"/>
    <property type="match status" value="1"/>
</dbReference>
<proteinExistence type="predicted"/>
<dbReference type="Proteomes" id="UP000091857">
    <property type="component" value="Chromosome 13"/>
</dbReference>
<feature type="region of interest" description="Disordered" evidence="1">
    <location>
        <begin position="63"/>
        <end position="85"/>
    </location>
</feature>
<feature type="transmembrane region" description="Helical" evidence="2">
    <location>
        <begin position="392"/>
        <end position="413"/>
    </location>
</feature>
<protein>
    <recommendedName>
        <fullName evidence="5">TraB family protein</fullName>
    </recommendedName>
</protein>
<evidence type="ECO:0000256" key="2">
    <source>
        <dbReference type="SAM" id="Phobius"/>
    </source>
</evidence>
<keyword evidence="2" id="KW-0472">Membrane</keyword>
<dbReference type="PANTHER" id="PTHR21530:SF7">
    <property type="entry name" value="TRAB DOMAIN-CONTAINING PROTEIN"/>
    <property type="match status" value="1"/>
</dbReference>
<reference evidence="4" key="1">
    <citation type="journal article" date="2016" name="Nat. Biotechnol.">
        <title>Sequencing wild and cultivated cassava and related species reveals extensive interspecific hybridization and genetic diversity.</title>
        <authorList>
            <person name="Bredeson J.V."/>
            <person name="Lyons J.B."/>
            <person name="Prochnik S.E."/>
            <person name="Wu G.A."/>
            <person name="Ha C.M."/>
            <person name="Edsinger-Gonzales E."/>
            <person name="Grimwood J."/>
            <person name="Schmutz J."/>
            <person name="Rabbi I.Y."/>
            <person name="Egesi C."/>
            <person name="Nauluvula P."/>
            <person name="Lebot V."/>
            <person name="Ndunguru J."/>
            <person name="Mkamilo G."/>
            <person name="Bart R.S."/>
            <person name="Setter T.L."/>
            <person name="Gleadow R.M."/>
            <person name="Kulakow P."/>
            <person name="Ferguson M.E."/>
            <person name="Rounsley S."/>
            <person name="Rokhsar D.S."/>
        </authorList>
    </citation>
    <scope>NUCLEOTIDE SEQUENCE [LARGE SCALE GENOMIC DNA]</scope>
    <source>
        <strain evidence="4">cv. AM560-2</strain>
    </source>
</reference>
<evidence type="ECO:0000313" key="3">
    <source>
        <dbReference type="EMBL" id="OAY33145.1"/>
    </source>
</evidence>
<accession>A0A2C9UR12</accession>
<dbReference type="Gramene" id="Manes.13G072700.1.v8.1">
    <property type="protein sequence ID" value="Manes.13G072700.1.v8.1.CDS"/>
    <property type="gene ID" value="Manes.13G072700.v8.1"/>
</dbReference>
<dbReference type="CDD" id="cd14726">
    <property type="entry name" value="TraB_PrgY-like"/>
    <property type="match status" value="1"/>
</dbReference>
<evidence type="ECO:0008006" key="5">
    <source>
        <dbReference type="Google" id="ProtNLM"/>
    </source>
</evidence>
<dbReference type="OrthoDB" id="48306at2759"/>
<dbReference type="InterPro" id="IPR046345">
    <property type="entry name" value="TraB_PrgY-like"/>
</dbReference>
<keyword evidence="4" id="KW-1185">Reference proteome</keyword>
<sequence length="415" mass="46252">MNCSTRLITQLNSSESHRFFLATTKFLPPRAPNSLIFTPNISFSAPRFSKIASFSNKAGNFLGSNRNPPAMDPYPPESSDRPPAAEDFVHIENPNPNVEALSESIVDVADELRVDTGADIRSVSEPRRTELPEGLSKSVVVLKCESTAESGSCDVYLVGTAHVSQDSCKEVEAVIRYLKPEVVFVELCSSRVAVLTPQNLKIPTMGEMIEMWKKKHNLFGILYSWFLAKVANKLEVYPGSEFRVAFEEARSYGGKVVLGDRPVQITLRRTWGKMPLWHKTKLLYSLLFQAFFLPSPEDLNKMLKEMDDVDMLTLVIQEMSKEFPTLMETLVHERDQYMSATLLRVASEHTSVVAVVGKGHLRGIKKHWKQPVPIKDLLQMPSQKPAISALKVLTSLGVAVAGVAIISGIYIAFKK</sequence>
<dbReference type="EMBL" id="CM004399">
    <property type="protein sequence ID" value="OAY33145.1"/>
    <property type="molecule type" value="Genomic_DNA"/>
</dbReference>